<sequence length="155" mass="18568">MRQDHGKHSWSWWKEQIIFNWENDSWRFQMKNYFKETILNIEMDRPISCFLKQKDILTSLYYDMSDAIVHKRILRKCGGDLENYIRRILIETFSTEDYINSMEDITTRTKIGRNWYKTPIDHKTSGKPISRPNIPQDRAPFKCQICGSESHLAST</sequence>
<evidence type="ECO:0000313" key="1">
    <source>
        <dbReference type="EMBL" id="MBW0508973.1"/>
    </source>
</evidence>
<name>A0A9Q3HKQ4_9BASI</name>
<comment type="caution">
    <text evidence="1">The sequence shown here is derived from an EMBL/GenBank/DDBJ whole genome shotgun (WGS) entry which is preliminary data.</text>
</comment>
<proteinExistence type="predicted"/>
<dbReference type="Proteomes" id="UP000765509">
    <property type="component" value="Unassembled WGS sequence"/>
</dbReference>
<gene>
    <name evidence="1" type="ORF">O181_048688</name>
</gene>
<dbReference type="AlphaFoldDB" id="A0A9Q3HKQ4"/>
<dbReference type="EMBL" id="AVOT02020656">
    <property type="protein sequence ID" value="MBW0508973.1"/>
    <property type="molecule type" value="Genomic_DNA"/>
</dbReference>
<reference evidence="1" key="1">
    <citation type="submission" date="2021-03" db="EMBL/GenBank/DDBJ databases">
        <title>Draft genome sequence of rust myrtle Austropuccinia psidii MF-1, a brazilian biotype.</title>
        <authorList>
            <person name="Quecine M.C."/>
            <person name="Pachon D.M.R."/>
            <person name="Bonatelli M.L."/>
            <person name="Correr F.H."/>
            <person name="Franceschini L.M."/>
            <person name="Leite T.F."/>
            <person name="Margarido G.R.A."/>
            <person name="Almeida C.A."/>
            <person name="Ferrarezi J.A."/>
            <person name="Labate C.A."/>
        </authorList>
    </citation>
    <scope>NUCLEOTIDE SEQUENCE</scope>
    <source>
        <strain evidence="1">MF-1</strain>
    </source>
</reference>
<keyword evidence="2" id="KW-1185">Reference proteome</keyword>
<accession>A0A9Q3HKQ4</accession>
<evidence type="ECO:0000313" key="2">
    <source>
        <dbReference type="Proteomes" id="UP000765509"/>
    </source>
</evidence>
<organism evidence="1 2">
    <name type="scientific">Austropuccinia psidii MF-1</name>
    <dbReference type="NCBI Taxonomy" id="1389203"/>
    <lineage>
        <taxon>Eukaryota</taxon>
        <taxon>Fungi</taxon>
        <taxon>Dikarya</taxon>
        <taxon>Basidiomycota</taxon>
        <taxon>Pucciniomycotina</taxon>
        <taxon>Pucciniomycetes</taxon>
        <taxon>Pucciniales</taxon>
        <taxon>Sphaerophragmiaceae</taxon>
        <taxon>Austropuccinia</taxon>
    </lineage>
</organism>
<protein>
    <submittedName>
        <fullName evidence="1">Uncharacterized protein</fullName>
    </submittedName>
</protein>